<dbReference type="Gene3D" id="1.10.10.140">
    <property type="entry name" value="Cytochrome c oxidase, subunit VIb"/>
    <property type="match status" value="1"/>
</dbReference>
<dbReference type="InterPro" id="IPR048281">
    <property type="entry name" value="COA6_fun"/>
</dbReference>
<name>A0ABR1FEK9_9ASCO</name>
<organism evidence="5 6">
    <name type="scientific">Myxozyma melibiosi</name>
    <dbReference type="NCBI Taxonomy" id="54550"/>
    <lineage>
        <taxon>Eukaryota</taxon>
        <taxon>Fungi</taxon>
        <taxon>Dikarya</taxon>
        <taxon>Ascomycota</taxon>
        <taxon>Saccharomycotina</taxon>
        <taxon>Lipomycetes</taxon>
        <taxon>Lipomycetales</taxon>
        <taxon>Lipomycetaceae</taxon>
        <taxon>Myxozyma</taxon>
    </lineage>
</organism>
<dbReference type="Pfam" id="PF02297">
    <property type="entry name" value="COX6B"/>
    <property type="match status" value="1"/>
</dbReference>
<dbReference type="GeneID" id="90037329"/>
<dbReference type="Proteomes" id="UP001498771">
    <property type="component" value="Unassembled WGS sequence"/>
</dbReference>
<reference evidence="5 6" key="1">
    <citation type="submission" date="2024-03" db="EMBL/GenBank/DDBJ databases">
        <title>Genome-scale model development and genomic sequencing of the oleaginous clade Lipomyces.</title>
        <authorList>
            <consortium name="Lawrence Berkeley National Laboratory"/>
            <person name="Czajka J.J."/>
            <person name="Han Y."/>
            <person name="Kim J."/>
            <person name="Mondo S.J."/>
            <person name="Hofstad B.A."/>
            <person name="Robles A."/>
            <person name="Haridas S."/>
            <person name="Riley R."/>
            <person name="LaButti K."/>
            <person name="Pangilinan J."/>
            <person name="Andreopoulos W."/>
            <person name="Lipzen A."/>
            <person name="Yan J."/>
            <person name="Wang M."/>
            <person name="Ng V."/>
            <person name="Grigoriev I.V."/>
            <person name="Spatafora J.W."/>
            <person name="Magnuson J.K."/>
            <person name="Baker S.E."/>
            <person name="Pomraning K.R."/>
        </authorList>
    </citation>
    <scope>NUCLEOTIDE SEQUENCE [LARGE SCALE GENOMIC DNA]</scope>
    <source>
        <strain evidence="5 6">Phaff 52-87</strain>
    </source>
</reference>
<evidence type="ECO:0000313" key="5">
    <source>
        <dbReference type="EMBL" id="KAK7208295.1"/>
    </source>
</evidence>
<evidence type="ECO:0000256" key="3">
    <source>
        <dbReference type="ARBA" id="ARBA00023128"/>
    </source>
</evidence>
<comment type="caution">
    <text evidence="5">The sequence shown here is derived from an EMBL/GenBank/DDBJ whole genome shotgun (WGS) entry which is preliminary data.</text>
</comment>
<evidence type="ECO:0000256" key="1">
    <source>
        <dbReference type="ARBA" id="ARBA00004173"/>
    </source>
</evidence>
<dbReference type="SUPFAM" id="SSF47694">
    <property type="entry name" value="Cytochrome c oxidase subunit h"/>
    <property type="match status" value="1"/>
</dbReference>
<dbReference type="PANTHER" id="PTHR47677">
    <property type="entry name" value="CYTOCHROME C OXIDASE ASSEMBLY FACTOR 6"/>
    <property type="match status" value="1"/>
</dbReference>
<evidence type="ECO:0008006" key="7">
    <source>
        <dbReference type="Google" id="ProtNLM"/>
    </source>
</evidence>
<protein>
    <recommendedName>
        <fullName evidence="7">Cytochrome c oxidase assembly factor 6</fullName>
    </recommendedName>
</protein>
<accession>A0ABR1FEK9</accession>
<comment type="similarity">
    <text evidence="2">Belongs to the cytochrome c oxidase subunit 6B family.</text>
</comment>
<keyword evidence="6" id="KW-1185">Reference proteome</keyword>
<keyword evidence="4" id="KW-1015">Disulfide bond</keyword>
<evidence type="ECO:0000256" key="4">
    <source>
        <dbReference type="ARBA" id="ARBA00023157"/>
    </source>
</evidence>
<dbReference type="EMBL" id="JBBJBU010000001">
    <property type="protein sequence ID" value="KAK7208295.1"/>
    <property type="molecule type" value="Genomic_DNA"/>
</dbReference>
<dbReference type="InterPro" id="IPR048280">
    <property type="entry name" value="COX6B-like"/>
</dbReference>
<proteinExistence type="inferred from homology"/>
<dbReference type="PANTHER" id="PTHR47677:SF1">
    <property type="entry name" value="CYTOCHROME C OXIDASE ASSEMBLY FACTOR 6"/>
    <property type="match status" value="1"/>
</dbReference>
<dbReference type="RefSeq" id="XP_064771328.1">
    <property type="nucleotide sequence ID" value="XM_064911817.1"/>
</dbReference>
<evidence type="ECO:0000313" key="6">
    <source>
        <dbReference type="Proteomes" id="UP001498771"/>
    </source>
</evidence>
<evidence type="ECO:0000256" key="2">
    <source>
        <dbReference type="ARBA" id="ARBA00006425"/>
    </source>
</evidence>
<gene>
    <name evidence="5" type="ORF">BZA70DRAFT_273372</name>
</gene>
<comment type="subcellular location">
    <subcellularLocation>
        <location evidence="1">Mitochondrion</location>
    </subcellularLocation>
</comment>
<keyword evidence="3" id="KW-0496">Mitochondrion</keyword>
<sequence length="107" mass="12525">MAQQQDDTFVTRAERQKCWDARDGFFACLTENKIRSLRKPEARTAVSEKCKEASDVLHQSCRQAWVDHFMRLRERELGMVEFKKRIADNTDTVERAPDANFTKVSRS</sequence>
<dbReference type="InterPro" id="IPR036549">
    <property type="entry name" value="CX6/COA6-like_sf"/>
</dbReference>